<dbReference type="EMBL" id="CM037159">
    <property type="protein sequence ID" value="KAH7865683.1"/>
    <property type="molecule type" value="Genomic_DNA"/>
</dbReference>
<evidence type="ECO:0000313" key="1">
    <source>
        <dbReference type="EMBL" id="KAH7865683.1"/>
    </source>
</evidence>
<evidence type="ECO:0000313" key="2">
    <source>
        <dbReference type="Proteomes" id="UP000828048"/>
    </source>
</evidence>
<accession>A0ACB7ZIJ6</accession>
<proteinExistence type="predicted"/>
<keyword evidence="2" id="KW-1185">Reference proteome</keyword>
<name>A0ACB7ZIJ6_9ERIC</name>
<sequence>MDITHKEEESESLPTVVFELPGEPAIVINGVPPLPPNNNALVPCDIICDANSSRTTGFGEWLKGREVRKLFGEQFYKGKVTEFDKEAGWYKVVYEDGDFEDLEWHELQEVLVPLDVTMPLKALALKIIKNRQKPSHRSGKTVSKSRNLQARQTGFSTTGAHATKLSLTTTVQRLSPPLAPPLFDTSNHSHICSSLIAASICLELLPEGTEGAALLLISGDN</sequence>
<dbReference type="Proteomes" id="UP000828048">
    <property type="component" value="Chromosome 9"/>
</dbReference>
<protein>
    <submittedName>
        <fullName evidence="1">Uncharacterized protein</fullName>
    </submittedName>
</protein>
<comment type="caution">
    <text evidence="1">The sequence shown here is derived from an EMBL/GenBank/DDBJ whole genome shotgun (WGS) entry which is preliminary data.</text>
</comment>
<organism evidence="1 2">
    <name type="scientific">Vaccinium darrowii</name>
    <dbReference type="NCBI Taxonomy" id="229202"/>
    <lineage>
        <taxon>Eukaryota</taxon>
        <taxon>Viridiplantae</taxon>
        <taxon>Streptophyta</taxon>
        <taxon>Embryophyta</taxon>
        <taxon>Tracheophyta</taxon>
        <taxon>Spermatophyta</taxon>
        <taxon>Magnoliopsida</taxon>
        <taxon>eudicotyledons</taxon>
        <taxon>Gunneridae</taxon>
        <taxon>Pentapetalae</taxon>
        <taxon>asterids</taxon>
        <taxon>Ericales</taxon>
        <taxon>Ericaceae</taxon>
        <taxon>Vaccinioideae</taxon>
        <taxon>Vaccinieae</taxon>
        <taxon>Vaccinium</taxon>
    </lineage>
</organism>
<gene>
    <name evidence="1" type="ORF">Vadar_009806</name>
</gene>
<reference evidence="1 2" key="1">
    <citation type="journal article" date="2021" name="Hortic Res">
        <title>High-quality reference genome and annotation aids understanding of berry development for evergreen blueberry (Vaccinium darrowii).</title>
        <authorList>
            <person name="Yu J."/>
            <person name="Hulse-Kemp A.M."/>
            <person name="Babiker E."/>
            <person name="Staton M."/>
        </authorList>
    </citation>
    <scope>NUCLEOTIDE SEQUENCE [LARGE SCALE GENOMIC DNA]</scope>
    <source>
        <strain evidence="2">cv. NJ 8807/NJ 8810</strain>
        <tissue evidence="1">Young leaf</tissue>
    </source>
</reference>